<feature type="region of interest" description="Disordered" evidence="1">
    <location>
        <begin position="1"/>
        <end position="89"/>
    </location>
</feature>
<dbReference type="Proteomes" id="UP000001292">
    <property type="component" value="Unassembled WGS sequence"/>
</dbReference>
<reference evidence="2 3" key="1">
    <citation type="journal article" date="2007" name="Nature">
        <title>Evolution of genes and genomes on the Drosophila phylogeny.</title>
        <authorList>
            <consortium name="Drosophila 12 Genomes Consortium"/>
            <person name="Clark A.G."/>
            <person name="Eisen M.B."/>
            <person name="Smith D.R."/>
            <person name="Bergman C.M."/>
            <person name="Oliver B."/>
            <person name="Markow T.A."/>
            <person name="Kaufman T.C."/>
            <person name="Kellis M."/>
            <person name="Gelbart W."/>
            <person name="Iyer V.N."/>
            <person name="Pollard D.A."/>
            <person name="Sackton T.B."/>
            <person name="Larracuente A.M."/>
            <person name="Singh N.D."/>
            <person name="Abad J.P."/>
            <person name="Abt D.N."/>
            <person name="Adryan B."/>
            <person name="Aguade M."/>
            <person name="Akashi H."/>
            <person name="Anderson W.W."/>
            <person name="Aquadro C.F."/>
            <person name="Ardell D.H."/>
            <person name="Arguello R."/>
            <person name="Artieri C.G."/>
            <person name="Barbash D.A."/>
            <person name="Barker D."/>
            <person name="Barsanti P."/>
            <person name="Batterham P."/>
            <person name="Batzoglou S."/>
            <person name="Begun D."/>
            <person name="Bhutkar A."/>
            <person name="Blanco E."/>
            <person name="Bosak S.A."/>
            <person name="Bradley R.K."/>
            <person name="Brand A.D."/>
            <person name="Brent M.R."/>
            <person name="Brooks A.N."/>
            <person name="Brown R.H."/>
            <person name="Butlin R.K."/>
            <person name="Caggese C."/>
            <person name="Calvi B.R."/>
            <person name="Bernardo de Carvalho A."/>
            <person name="Caspi A."/>
            <person name="Castrezana S."/>
            <person name="Celniker S.E."/>
            <person name="Chang J.L."/>
            <person name="Chapple C."/>
            <person name="Chatterji S."/>
            <person name="Chinwalla A."/>
            <person name="Civetta A."/>
            <person name="Clifton S.W."/>
            <person name="Comeron J.M."/>
            <person name="Costello J.C."/>
            <person name="Coyne J.A."/>
            <person name="Daub J."/>
            <person name="David R.G."/>
            <person name="Delcher A.L."/>
            <person name="Delehaunty K."/>
            <person name="Do C.B."/>
            <person name="Ebling H."/>
            <person name="Edwards K."/>
            <person name="Eickbush T."/>
            <person name="Evans J.D."/>
            <person name="Filipski A."/>
            <person name="Findeiss S."/>
            <person name="Freyhult E."/>
            <person name="Fulton L."/>
            <person name="Fulton R."/>
            <person name="Garcia A.C."/>
            <person name="Gardiner A."/>
            <person name="Garfield D.A."/>
            <person name="Garvin B.E."/>
            <person name="Gibson G."/>
            <person name="Gilbert D."/>
            <person name="Gnerre S."/>
            <person name="Godfrey J."/>
            <person name="Good R."/>
            <person name="Gotea V."/>
            <person name="Gravely B."/>
            <person name="Greenberg A.J."/>
            <person name="Griffiths-Jones S."/>
            <person name="Gross S."/>
            <person name="Guigo R."/>
            <person name="Gustafson E.A."/>
            <person name="Haerty W."/>
            <person name="Hahn M.W."/>
            <person name="Halligan D.L."/>
            <person name="Halpern A.L."/>
            <person name="Halter G.M."/>
            <person name="Han M.V."/>
            <person name="Heger A."/>
            <person name="Hillier L."/>
            <person name="Hinrichs A.S."/>
            <person name="Holmes I."/>
            <person name="Hoskins R.A."/>
            <person name="Hubisz M.J."/>
            <person name="Hultmark D."/>
            <person name="Huntley M.A."/>
            <person name="Jaffe D.B."/>
            <person name="Jagadeeshan S."/>
            <person name="Jeck W.R."/>
            <person name="Johnson J."/>
            <person name="Jones C.D."/>
            <person name="Jordan W.C."/>
            <person name="Karpen G.H."/>
            <person name="Kataoka E."/>
            <person name="Keightley P.D."/>
            <person name="Kheradpour P."/>
            <person name="Kirkness E.F."/>
            <person name="Koerich L.B."/>
            <person name="Kristiansen K."/>
            <person name="Kudrna D."/>
            <person name="Kulathinal R.J."/>
            <person name="Kumar S."/>
            <person name="Kwok R."/>
            <person name="Lander E."/>
            <person name="Langley C.H."/>
            <person name="Lapoint R."/>
            <person name="Lazzaro B.P."/>
            <person name="Lee S.J."/>
            <person name="Levesque L."/>
            <person name="Li R."/>
            <person name="Lin C.F."/>
            <person name="Lin M.F."/>
            <person name="Lindblad-Toh K."/>
            <person name="Llopart A."/>
            <person name="Long M."/>
            <person name="Low L."/>
            <person name="Lozovsky E."/>
            <person name="Lu J."/>
            <person name="Luo M."/>
            <person name="Machado C.A."/>
            <person name="Makalowski W."/>
            <person name="Marzo M."/>
            <person name="Matsuda M."/>
            <person name="Matzkin L."/>
            <person name="McAllister B."/>
            <person name="McBride C.S."/>
            <person name="McKernan B."/>
            <person name="McKernan K."/>
            <person name="Mendez-Lago M."/>
            <person name="Minx P."/>
            <person name="Mollenhauer M.U."/>
            <person name="Montooth K."/>
            <person name="Mount S.M."/>
            <person name="Mu X."/>
            <person name="Myers E."/>
            <person name="Negre B."/>
            <person name="Newfeld S."/>
            <person name="Nielsen R."/>
            <person name="Noor M.A."/>
            <person name="O'Grady P."/>
            <person name="Pachter L."/>
            <person name="Papaceit M."/>
            <person name="Parisi M.J."/>
            <person name="Parisi M."/>
            <person name="Parts L."/>
            <person name="Pedersen J.S."/>
            <person name="Pesole G."/>
            <person name="Phillippy A.M."/>
            <person name="Ponting C.P."/>
            <person name="Pop M."/>
            <person name="Porcelli D."/>
            <person name="Powell J.R."/>
            <person name="Prohaska S."/>
            <person name="Pruitt K."/>
            <person name="Puig M."/>
            <person name="Quesneville H."/>
            <person name="Ram K.R."/>
            <person name="Rand D."/>
            <person name="Rasmussen M.D."/>
            <person name="Reed L.K."/>
            <person name="Reenan R."/>
            <person name="Reily A."/>
            <person name="Remington K.A."/>
            <person name="Rieger T.T."/>
            <person name="Ritchie M.G."/>
            <person name="Robin C."/>
            <person name="Rogers Y.H."/>
            <person name="Rohde C."/>
            <person name="Rozas J."/>
            <person name="Rubenfield M.J."/>
            <person name="Ruiz A."/>
            <person name="Russo S."/>
            <person name="Salzberg S.L."/>
            <person name="Sanchez-Gracia A."/>
            <person name="Saranga D.J."/>
            <person name="Sato H."/>
            <person name="Schaeffer S.W."/>
            <person name="Schatz M.C."/>
            <person name="Schlenke T."/>
            <person name="Schwartz R."/>
            <person name="Segarra C."/>
            <person name="Singh R.S."/>
            <person name="Sirot L."/>
            <person name="Sirota M."/>
            <person name="Sisneros N.B."/>
            <person name="Smith C.D."/>
            <person name="Smith T.F."/>
            <person name="Spieth J."/>
            <person name="Stage D.E."/>
            <person name="Stark A."/>
            <person name="Stephan W."/>
            <person name="Strausberg R.L."/>
            <person name="Strempel S."/>
            <person name="Sturgill D."/>
            <person name="Sutton G."/>
            <person name="Sutton G.G."/>
            <person name="Tao W."/>
            <person name="Teichmann S."/>
            <person name="Tobari Y.N."/>
            <person name="Tomimura Y."/>
            <person name="Tsolas J.M."/>
            <person name="Valente V.L."/>
            <person name="Venter E."/>
            <person name="Venter J.C."/>
            <person name="Vicario S."/>
            <person name="Vieira F.G."/>
            <person name="Vilella A.J."/>
            <person name="Villasante A."/>
            <person name="Walenz B."/>
            <person name="Wang J."/>
            <person name="Wasserman M."/>
            <person name="Watts T."/>
            <person name="Wilson D."/>
            <person name="Wilson R.K."/>
            <person name="Wing R.A."/>
            <person name="Wolfner M.F."/>
            <person name="Wong A."/>
            <person name="Wong G.K."/>
            <person name="Wu C.I."/>
            <person name="Wu G."/>
            <person name="Yamamoto D."/>
            <person name="Yang H.P."/>
            <person name="Yang S.P."/>
            <person name="Yorke J.A."/>
            <person name="Yoshida K."/>
            <person name="Zdobnov E."/>
            <person name="Zhang P."/>
            <person name="Zhang Y."/>
            <person name="Zimin A.V."/>
            <person name="Baldwin J."/>
            <person name="Abdouelleil A."/>
            <person name="Abdulkadir J."/>
            <person name="Abebe A."/>
            <person name="Abera B."/>
            <person name="Abreu J."/>
            <person name="Acer S.C."/>
            <person name="Aftuck L."/>
            <person name="Alexander A."/>
            <person name="An P."/>
            <person name="Anderson E."/>
            <person name="Anderson S."/>
            <person name="Arachi H."/>
            <person name="Azer M."/>
            <person name="Bachantsang P."/>
            <person name="Barry A."/>
            <person name="Bayul T."/>
            <person name="Berlin A."/>
            <person name="Bessette D."/>
            <person name="Bloom T."/>
            <person name="Blye J."/>
            <person name="Boguslavskiy L."/>
            <person name="Bonnet C."/>
            <person name="Boukhgalter B."/>
            <person name="Bourzgui I."/>
            <person name="Brown A."/>
            <person name="Cahill P."/>
            <person name="Channer S."/>
            <person name="Cheshatsang Y."/>
            <person name="Chuda L."/>
            <person name="Citroen M."/>
            <person name="Collymore A."/>
            <person name="Cooke P."/>
            <person name="Costello M."/>
            <person name="D'Aco K."/>
            <person name="Daza R."/>
            <person name="De Haan G."/>
            <person name="DeGray S."/>
            <person name="DeMaso C."/>
            <person name="Dhargay N."/>
            <person name="Dooley K."/>
            <person name="Dooley E."/>
            <person name="Doricent M."/>
            <person name="Dorje P."/>
            <person name="Dorjee K."/>
            <person name="Dupes A."/>
            <person name="Elong R."/>
            <person name="Falk J."/>
            <person name="Farina A."/>
            <person name="Faro S."/>
            <person name="Ferguson D."/>
            <person name="Fisher S."/>
            <person name="Foley C.D."/>
            <person name="Franke A."/>
            <person name="Friedrich D."/>
            <person name="Gadbois L."/>
            <person name="Gearin G."/>
            <person name="Gearin C.R."/>
            <person name="Giannoukos G."/>
            <person name="Goode T."/>
            <person name="Graham J."/>
            <person name="Grandbois E."/>
            <person name="Grewal S."/>
            <person name="Gyaltsen K."/>
            <person name="Hafez N."/>
            <person name="Hagos B."/>
            <person name="Hall J."/>
            <person name="Henson C."/>
            <person name="Hollinger A."/>
            <person name="Honan T."/>
            <person name="Huard M.D."/>
            <person name="Hughes L."/>
            <person name="Hurhula B."/>
            <person name="Husby M.E."/>
            <person name="Kamat A."/>
            <person name="Kanga B."/>
            <person name="Kashin S."/>
            <person name="Khazanovich D."/>
            <person name="Kisner P."/>
            <person name="Lance K."/>
            <person name="Lara M."/>
            <person name="Lee W."/>
            <person name="Lennon N."/>
            <person name="Letendre F."/>
            <person name="LeVine R."/>
            <person name="Lipovsky A."/>
            <person name="Liu X."/>
            <person name="Liu J."/>
            <person name="Liu S."/>
            <person name="Lokyitsang T."/>
            <person name="Lokyitsang Y."/>
            <person name="Lubonja R."/>
            <person name="Lui A."/>
            <person name="MacDonald P."/>
            <person name="Magnisalis V."/>
            <person name="Maru K."/>
            <person name="Matthews C."/>
            <person name="McCusker W."/>
            <person name="McDonough S."/>
            <person name="Mehta T."/>
            <person name="Meldrim J."/>
            <person name="Meneus L."/>
            <person name="Mihai O."/>
            <person name="Mihalev A."/>
            <person name="Mihova T."/>
            <person name="Mittelman R."/>
            <person name="Mlenga V."/>
            <person name="Montmayeur A."/>
            <person name="Mulrain L."/>
            <person name="Navidi A."/>
            <person name="Naylor J."/>
            <person name="Negash T."/>
            <person name="Nguyen T."/>
            <person name="Nguyen N."/>
            <person name="Nicol R."/>
            <person name="Norbu C."/>
            <person name="Norbu N."/>
            <person name="Novod N."/>
            <person name="O'Neill B."/>
            <person name="Osman S."/>
            <person name="Markiewicz E."/>
            <person name="Oyono O.L."/>
            <person name="Patti C."/>
            <person name="Phunkhang P."/>
            <person name="Pierre F."/>
            <person name="Priest M."/>
            <person name="Raghuraman S."/>
            <person name="Rege F."/>
            <person name="Reyes R."/>
            <person name="Rise C."/>
            <person name="Rogov P."/>
            <person name="Ross K."/>
            <person name="Ryan E."/>
            <person name="Settipalli S."/>
            <person name="Shea T."/>
            <person name="Sherpa N."/>
            <person name="Shi L."/>
            <person name="Shih D."/>
            <person name="Sparrow T."/>
            <person name="Spaulding J."/>
            <person name="Stalker J."/>
            <person name="Stange-Thomann N."/>
            <person name="Stavropoulos S."/>
            <person name="Stone C."/>
            <person name="Strader C."/>
            <person name="Tesfaye S."/>
            <person name="Thomson T."/>
            <person name="Thoulutsang Y."/>
            <person name="Thoulutsang D."/>
            <person name="Topham K."/>
            <person name="Topping I."/>
            <person name="Tsamla T."/>
            <person name="Vassiliev H."/>
            <person name="Vo A."/>
            <person name="Wangchuk T."/>
            <person name="Wangdi T."/>
            <person name="Weiand M."/>
            <person name="Wilkinson J."/>
            <person name="Wilson A."/>
            <person name="Yadav S."/>
            <person name="Young G."/>
            <person name="Yu Q."/>
            <person name="Zembek L."/>
            <person name="Zhong D."/>
            <person name="Zimmer A."/>
            <person name="Zwirko Z."/>
            <person name="Jaffe D.B."/>
            <person name="Alvarez P."/>
            <person name="Brockman W."/>
            <person name="Butler J."/>
            <person name="Chin C."/>
            <person name="Gnerre S."/>
            <person name="Grabherr M."/>
            <person name="Kleber M."/>
            <person name="Mauceli E."/>
            <person name="MacCallum I."/>
        </authorList>
    </citation>
    <scope>NUCLEOTIDE SEQUENCE [LARGE SCALE GENOMIC DNA]</scope>
    <source>
        <strain evidence="3">Rob3c / Tucson 14021-0248.25</strain>
    </source>
</reference>
<evidence type="ECO:0000313" key="2">
    <source>
        <dbReference type="EMBL" id="EDW42054.1"/>
    </source>
</evidence>
<proteinExistence type="predicted"/>
<sequence length="134" mass="14443">MSNDVQVARVAKIATDVPRRSGKQRDSSGFQGKHSGSAAGEDFEYVFGSISPRGGGPGGRHLVGSSDLDSPEHTQRDTTESDNNISSCSTLDIVNKVSNGARTERNNQLSNQKKINILISHDTLVLNMIKFTLN</sequence>
<organism evidence="3">
    <name type="scientific">Drosophila sechellia</name>
    <name type="common">Fruit fly</name>
    <dbReference type="NCBI Taxonomy" id="7238"/>
    <lineage>
        <taxon>Eukaryota</taxon>
        <taxon>Metazoa</taxon>
        <taxon>Ecdysozoa</taxon>
        <taxon>Arthropoda</taxon>
        <taxon>Hexapoda</taxon>
        <taxon>Insecta</taxon>
        <taxon>Pterygota</taxon>
        <taxon>Neoptera</taxon>
        <taxon>Endopterygota</taxon>
        <taxon>Diptera</taxon>
        <taxon>Brachycera</taxon>
        <taxon>Muscomorpha</taxon>
        <taxon>Ephydroidea</taxon>
        <taxon>Drosophilidae</taxon>
        <taxon>Drosophila</taxon>
        <taxon>Sophophora</taxon>
    </lineage>
</organism>
<dbReference type="HOGENOM" id="CLU_168501_0_0_1"/>
<evidence type="ECO:0000256" key="1">
    <source>
        <dbReference type="SAM" id="MobiDB-lite"/>
    </source>
</evidence>
<name>B4HM17_DROSE</name>
<feature type="compositionally biased region" description="Basic and acidic residues" evidence="1">
    <location>
        <begin position="70"/>
        <end position="79"/>
    </location>
</feature>
<gene>
    <name evidence="2" type="primary">Dsec\GM25775</name>
    <name evidence="2" type="ORF">Dsec_GM25775</name>
</gene>
<accession>B4HM17</accession>
<evidence type="ECO:0000313" key="3">
    <source>
        <dbReference type="Proteomes" id="UP000001292"/>
    </source>
</evidence>
<dbReference type="EMBL" id="CH480815">
    <property type="protein sequence ID" value="EDW42054.1"/>
    <property type="molecule type" value="Genomic_DNA"/>
</dbReference>
<dbReference type="PhylomeDB" id="B4HM17"/>
<dbReference type="OMA" id="RTERNNQ"/>
<dbReference type="AlphaFoldDB" id="B4HM17"/>
<dbReference type="STRING" id="7238.B4HM17"/>
<feature type="compositionally biased region" description="Basic and acidic residues" evidence="1">
    <location>
        <begin position="17"/>
        <end position="26"/>
    </location>
</feature>
<protein>
    <submittedName>
        <fullName evidence="2">GM25775</fullName>
    </submittedName>
</protein>
<keyword evidence="3" id="KW-1185">Reference proteome</keyword>